<protein>
    <submittedName>
        <fullName evidence="1">Uncharacterized protein</fullName>
    </submittedName>
</protein>
<dbReference type="EMBL" id="JAFICZ010000001">
    <property type="protein sequence ID" value="MBP1298024.1"/>
    <property type="molecule type" value="Genomic_DNA"/>
</dbReference>
<dbReference type="Proteomes" id="UP000673383">
    <property type="component" value="Unassembled WGS sequence"/>
</dbReference>
<evidence type="ECO:0000313" key="2">
    <source>
        <dbReference type="Proteomes" id="UP000673383"/>
    </source>
</evidence>
<dbReference type="AlphaFoldDB" id="A0A8I1YAM1"/>
<comment type="caution">
    <text evidence="1">The sequence shown here is derived from an EMBL/GenBank/DDBJ whole genome shotgun (WGS) entry which is preliminary data.</text>
</comment>
<evidence type="ECO:0000313" key="1">
    <source>
        <dbReference type="EMBL" id="MBP1298024.1"/>
    </source>
</evidence>
<accession>A0A8I1YAM1</accession>
<sequence>MAQAAEAVCELALGLPELLRADAKARFDLRVAAANEADQLLRRALIVAHDVGALLRHRGRHLLLAGFARRGFIANTYVAIAHD</sequence>
<dbReference type="RefSeq" id="WP_209945495.1">
    <property type="nucleotide sequence ID" value="NZ_CP126032.1"/>
</dbReference>
<proteinExistence type="predicted"/>
<gene>
    <name evidence="1" type="ORF">JOH49_007777</name>
</gene>
<organism evidence="1 2">
    <name type="scientific">Bradyrhizobium elkanii</name>
    <dbReference type="NCBI Taxonomy" id="29448"/>
    <lineage>
        <taxon>Bacteria</taxon>
        <taxon>Pseudomonadati</taxon>
        <taxon>Pseudomonadota</taxon>
        <taxon>Alphaproteobacteria</taxon>
        <taxon>Hyphomicrobiales</taxon>
        <taxon>Nitrobacteraceae</taxon>
        <taxon>Bradyrhizobium</taxon>
    </lineage>
</organism>
<name>A0A8I1YAM1_BRAEL</name>
<reference evidence="1" key="1">
    <citation type="submission" date="2021-02" db="EMBL/GenBank/DDBJ databases">
        <title>Genomic Encyclopedia of Type Strains, Phase IV (KMG-V): Genome sequencing to study the core and pangenomes of soil and plant-associated prokaryotes.</title>
        <authorList>
            <person name="Whitman W."/>
        </authorList>
    </citation>
    <scope>NUCLEOTIDE SEQUENCE</scope>
    <source>
        <strain evidence="1">USDA 406</strain>
    </source>
</reference>